<keyword evidence="2" id="KW-1185">Reference proteome</keyword>
<organism evidence="1 2">
    <name type="scientific">Gordonibacter faecis</name>
    <dbReference type="NCBI Taxonomy" id="3047475"/>
    <lineage>
        <taxon>Bacteria</taxon>
        <taxon>Bacillati</taxon>
        <taxon>Actinomycetota</taxon>
        <taxon>Coriobacteriia</taxon>
        <taxon>Eggerthellales</taxon>
        <taxon>Eggerthellaceae</taxon>
        <taxon>Gordonibacter</taxon>
    </lineage>
</organism>
<accession>A0ABT7DQ10</accession>
<evidence type="ECO:0000313" key="2">
    <source>
        <dbReference type="Proteomes" id="UP001232750"/>
    </source>
</evidence>
<protein>
    <submittedName>
        <fullName evidence="1">Uncharacterized protein</fullName>
    </submittedName>
</protein>
<dbReference type="Proteomes" id="UP001232750">
    <property type="component" value="Unassembled WGS sequence"/>
</dbReference>
<name>A0ABT7DQ10_9ACTN</name>
<dbReference type="RefSeq" id="WP_283832992.1">
    <property type="nucleotide sequence ID" value="NZ_JASJEU010000024.1"/>
</dbReference>
<comment type="caution">
    <text evidence="1">The sequence shown here is derived from an EMBL/GenBank/DDBJ whole genome shotgun (WGS) entry which is preliminary data.</text>
</comment>
<sequence length="69" mass="7575">MAEEVVEVNEALYSYRFADGDLLAIAIETIDVIQACETMLRMLEVKGVNVEEAIGAVYVKNLGRGYYGG</sequence>
<evidence type="ECO:0000313" key="1">
    <source>
        <dbReference type="EMBL" id="MDJ1651644.1"/>
    </source>
</evidence>
<dbReference type="EMBL" id="JASJEU010000024">
    <property type="protein sequence ID" value="MDJ1651644.1"/>
    <property type="molecule type" value="Genomic_DNA"/>
</dbReference>
<proteinExistence type="predicted"/>
<reference evidence="1 2" key="1">
    <citation type="submission" date="2023-05" db="EMBL/GenBank/DDBJ databases">
        <title>Gordonibacter KGMB12511T sp. nov., isolated from faeces of healthy Korean.</title>
        <authorList>
            <person name="Kim H.S."/>
            <person name="Kim J.-S."/>
            <person name="Suh M.K."/>
            <person name="Eom M.K."/>
            <person name="Do H.E."/>
            <person name="Lee J.-S."/>
        </authorList>
    </citation>
    <scope>NUCLEOTIDE SEQUENCE [LARGE SCALE GENOMIC DNA]</scope>
    <source>
        <strain evidence="1 2">KGMB12511</strain>
    </source>
</reference>
<gene>
    <name evidence="1" type="ORF">QNJ86_12600</name>
</gene>